<proteinExistence type="predicted"/>
<comment type="caution">
    <text evidence="2">The sequence shown here is derived from an EMBL/GenBank/DDBJ whole genome shotgun (WGS) entry which is preliminary data.</text>
</comment>
<dbReference type="RefSeq" id="WP_346749836.1">
    <property type="nucleotide sequence ID" value="NZ_JAUJEA010000001.1"/>
</dbReference>
<feature type="transmembrane region" description="Helical" evidence="1">
    <location>
        <begin position="7"/>
        <end position="29"/>
    </location>
</feature>
<keyword evidence="1" id="KW-1133">Transmembrane helix</keyword>
<dbReference type="Proteomes" id="UP001172082">
    <property type="component" value="Unassembled WGS sequence"/>
</dbReference>
<feature type="transmembrane region" description="Helical" evidence="1">
    <location>
        <begin position="41"/>
        <end position="62"/>
    </location>
</feature>
<keyword evidence="1" id="KW-0812">Transmembrane</keyword>
<sequence>MEKAKIEVILSMIVLMGALFIGGILVPFYEPNFGVDEFLEFSIFLGLPLSLCLTFLISRLRFRIK</sequence>
<evidence type="ECO:0000313" key="2">
    <source>
        <dbReference type="EMBL" id="MDN5199804.1"/>
    </source>
</evidence>
<dbReference type="EMBL" id="JAUJEA010000001">
    <property type="protein sequence ID" value="MDN5199804.1"/>
    <property type="molecule type" value="Genomic_DNA"/>
</dbReference>
<protein>
    <recommendedName>
        <fullName evidence="4">DUF3955 domain-containing protein</fullName>
    </recommendedName>
</protein>
<reference evidence="2" key="1">
    <citation type="submission" date="2023-06" db="EMBL/GenBank/DDBJ databases">
        <title>Genomic of Parafulvivirga corallium.</title>
        <authorList>
            <person name="Wang G."/>
        </authorList>
    </citation>
    <scope>NUCLEOTIDE SEQUENCE</scope>
    <source>
        <strain evidence="2">BMA10</strain>
    </source>
</reference>
<evidence type="ECO:0008006" key="4">
    <source>
        <dbReference type="Google" id="ProtNLM"/>
    </source>
</evidence>
<accession>A0ABT8KGH5</accession>
<keyword evidence="3" id="KW-1185">Reference proteome</keyword>
<organism evidence="2 3">
    <name type="scientific">Splendidivirga corallicola</name>
    <dbReference type="NCBI Taxonomy" id="3051826"/>
    <lineage>
        <taxon>Bacteria</taxon>
        <taxon>Pseudomonadati</taxon>
        <taxon>Bacteroidota</taxon>
        <taxon>Cytophagia</taxon>
        <taxon>Cytophagales</taxon>
        <taxon>Splendidivirgaceae</taxon>
        <taxon>Splendidivirga</taxon>
    </lineage>
</organism>
<evidence type="ECO:0000256" key="1">
    <source>
        <dbReference type="SAM" id="Phobius"/>
    </source>
</evidence>
<gene>
    <name evidence="2" type="ORF">QQ008_00480</name>
</gene>
<evidence type="ECO:0000313" key="3">
    <source>
        <dbReference type="Proteomes" id="UP001172082"/>
    </source>
</evidence>
<name>A0ABT8KGH5_9BACT</name>
<keyword evidence="1" id="KW-0472">Membrane</keyword>